<evidence type="ECO:0000313" key="10">
    <source>
        <dbReference type="EMBL" id="KKK90678.1"/>
    </source>
</evidence>
<dbReference type="AlphaFoldDB" id="A0A0F8ZAA0"/>
<protein>
    <recommendedName>
        <fullName evidence="11">Branched-chain amino acid ABC transporter permease</fullName>
    </recommendedName>
</protein>
<sequence>MGLFIAQILTGLANAGALFMVASGLSLIFGVTRVVNFAHGSFYMLGAYVGYSLMQALPGVVGFWGAIVLAGLIVGVIGVIVEICVLRPVYRAPELFQLV</sequence>
<keyword evidence="4 9" id="KW-0812">Transmembrane</keyword>
<comment type="subcellular location">
    <subcellularLocation>
        <location evidence="1">Cell membrane</location>
        <topology evidence="1">Multi-pass membrane protein</topology>
    </subcellularLocation>
</comment>
<dbReference type="Pfam" id="PF02653">
    <property type="entry name" value="BPD_transp_2"/>
    <property type="match status" value="1"/>
</dbReference>
<evidence type="ECO:0000256" key="5">
    <source>
        <dbReference type="ARBA" id="ARBA00022970"/>
    </source>
</evidence>
<dbReference type="GO" id="GO:0022857">
    <property type="term" value="F:transmembrane transporter activity"/>
    <property type="evidence" value="ECO:0007669"/>
    <property type="project" value="InterPro"/>
</dbReference>
<evidence type="ECO:0000256" key="3">
    <source>
        <dbReference type="ARBA" id="ARBA00022475"/>
    </source>
</evidence>
<keyword evidence="7 9" id="KW-0472">Membrane</keyword>
<keyword evidence="5" id="KW-0029">Amino-acid transport</keyword>
<evidence type="ECO:0000256" key="9">
    <source>
        <dbReference type="SAM" id="Phobius"/>
    </source>
</evidence>
<evidence type="ECO:0000256" key="8">
    <source>
        <dbReference type="ARBA" id="ARBA00037998"/>
    </source>
</evidence>
<dbReference type="EMBL" id="LAZR01048989">
    <property type="protein sequence ID" value="KKK90678.1"/>
    <property type="molecule type" value="Genomic_DNA"/>
</dbReference>
<name>A0A0F8ZAA0_9ZZZZ</name>
<comment type="similarity">
    <text evidence="8">Belongs to the binding-protein-dependent transport system permease family. LivHM subfamily.</text>
</comment>
<reference evidence="10" key="1">
    <citation type="journal article" date="2015" name="Nature">
        <title>Complex archaea that bridge the gap between prokaryotes and eukaryotes.</title>
        <authorList>
            <person name="Spang A."/>
            <person name="Saw J.H."/>
            <person name="Jorgensen S.L."/>
            <person name="Zaremba-Niedzwiedzka K."/>
            <person name="Martijn J."/>
            <person name="Lind A.E."/>
            <person name="van Eijk R."/>
            <person name="Schleper C."/>
            <person name="Guy L."/>
            <person name="Ettema T.J."/>
        </authorList>
    </citation>
    <scope>NUCLEOTIDE SEQUENCE</scope>
</reference>
<dbReference type="InterPro" id="IPR001851">
    <property type="entry name" value="ABC_transp_permease"/>
</dbReference>
<evidence type="ECO:0000256" key="7">
    <source>
        <dbReference type="ARBA" id="ARBA00023136"/>
    </source>
</evidence>
<feature type="transmembrane region" description="Helical" evidence="9">
    <location>
        <begin position="6"/>
        <end position="29"/>
    </location>
</feature>
<gene>
    <name evidence="10" type="ORF">LCGC14_2720610</name>
</gene>
<keyword evidence="2" id="KW-0813">Transport</keyword>
<dbReference type="GO" id="GO:0006865">
    <property type="term" value="P:amino acid transport"/>
    <property type="evidence" value="ECO:0007669"/>
    <property type="project" value="UniProtKB-KW"/>
</dbReference>
<dbReference type="PANTHER" id="PTHR11795">
    <property type="entry name" value="BRANCHED-CHAIN AMINO ACID TRANSPORT SYSTEM PERMEASE PROTEIN LIVH"/>
    <property type="match status" value="1"/>
</dbReference>
<evidence type="ECO:0000256" key="1">
    <source>
        <dbReference type="ARBA" id="ARBA00004651"/>
    </source>
</evidence>
<feature type="transmembrane region" description="Helical" evidence="9">
    <location>
        <begin position="63"/>
        <end position="86"/>
    </location>
</feature>
<comment type="caution">
    <text evidence="10">The sequence shown here is derived from an EMBL/GenBank/DDBJ whole genome shotgun (WGS) entry which is preliminary data.</text>
</comment>
<dbReference type="InterPro" id="IPR052157">
    <property type="entry name" value="BCAA_transport_permease"/>
</dbReference>
<proteinExistence type="inferred from homology"/>
<keyword evidence="3" id="KW-1003">Cell membrane</keyword>
<dbReference type="PANTHER" id="PTHR11795:SF442">
    <property type="entry name" value="ABC TRANSPORTER ATP-BINDING PROTEIN"/>
    <property type="match status" value="1"/>
</dbReference>
<feature type="transmembrane region" description="Helical" evidence="9">
    <location>
        <begin position="41"/>
        <end position="57"/>
    </location>
</feature>
<feature type="non-terminal residue" evidence="10">
    <location>
        <position position="99"/>
    </location>
</feature>
<evidence type="ECO:0000256" key="4">
    <source>
        <dbReference type="ARBA" id="ARBA00022692"/>
    </source>
</evidence>
<evidence type="ECO:0008006" key="11">
    <source>
        <dbReference type="Google" id="ProtNLM"/>
    </source>
</evidence>
<accession>A0A0F8ZAA0</accession>
<keyword evidence="6 9" id="KW-1133">Transmembrane helix</keyword>
<organism evidence="10">
    <name type="scientific">marine sediment metagenome</name>
    <dbReference type="NCBI Taxonomy" id="412755"/>
    <lineage>
        <taxon>unclassified sequences</taxon>
        <taxon>metagenomes</taxon>
        <taxon>ecological metagenomes</taxon>
    </lineage>
</organism>
<dbReference type="GO" id="GO:0005886">
    <property type="term" value="C:plasma membrane"/>
    <property type="evidence" value="ECO:0007669"/>
    <property type="project" value="UniProtKB-SubCell"/>
</dbReference>
<evidence type="ECO:0000256" key="2">
    <source>
        <dbReference type="ARBA" id="ARBA00022448"/>
    </source>
</evidence>
<evidence type="ECO:0000256" key="6">
    <source>
        <dbReference type="ARBA" id="ARBA00022989"/>
    </source>
</evidence>